<reference evidence="3 4" key="1">
    <citation type="submission" date="2023-08" db="EMBL/GenBank/DDBJ databases">
        <title>A Necator americanus chromosomal reference genome.</title>
        <authorList>
            <person name="Ilik V."/>
            <person name="Petrzelkova K.J."/>
            <person name="Pardy F."/>
            <person name="Fuh T."/>
            <person name="Niatou-Singa F.S."/>
            <person name="Gouil Q."/>
            <person name="Baker L."/>
            <person name="Ritchie M.E."/>
            <person name="Jex A.R."/>
            <person name="Gazzola D."/>
            <person name="Li H."/>
            <person name="Toshio Fujiwara R."/>
            <person name="Zhan B."/>
            <person name="Aroian R.V."/>
            <person name="Pafco B."/>
            <person name="Schwarz E.M."/>
        </authorList>
    </citation>
    <scope>NUCLEOTIDE SEQUENCE [LARGE SCALE GENOMIC DNA]</scope>
    <source>
        <strain evidence="3 4">Aroian</strain>
        <tissue evidence="3">Whole animal</tissue>
    </source>
</reference>
<feature type="compositionally biased region" description="Polar residues" evidence="1">
    <location>
        <begin position="154"/>
        <end position="165"/>
    </location>
</feature>
<gene>
    <name evidence="3" type="primary">Necator_chrIII.g9122</name>
    <name evidence="3" type="ORF">RB195_008357</name>
</gene>
<evidence type="ECO:0000256" key="2">
    <source>
        <dbReference type="SAM" id="Phobius"/>
    </source>
</evidence>
<accession>A0ABR1CRL5</accession>
<proteinExistence type="predicted"/>
<keyword evidence="2" id="KW-1133">Transmembrane helix</keyword>
<evidence type="ECO:0000256" key="1">
    <source>
        <dbReference type="SAM" id="MobiDB-lite"/>
    </source>
</evidence>
<keyword evidence="4" id="KW-1185">Reference proteome</keyword>
<feature type="region of interest" description="Disordered" evidence="1">
    <location>
        <begin position="143"/>
        <end position="184"/>
    </location>
</feature>
<dbReference type="Proteomes" id="UP001303046">
    <property type="component" value="Unassembled WGS sequence"/>
</dbReference>
<dbReference type="EMBL" id="JAVFWL010000003">
    <property type="protein sequence ID" value="KAK6739811.1"/>
    <property type="molecule type" value="Genomic_DNA"/>
</dbReference>
<keyword evidence="2" id="KW-0472">Membrane</keyword>
<protein>
    <submittedName>
        <fullName evidence="3">Uncharacterized protein</fullName>
    </submittedName>
</protein>
<name>A0ABR1CRL5_NECAM</name>
<evidence type="ECO:0000313" key="4">
    <source>
        <dbReference type="Proteomes" id="UP001303046"/>
    </source>
</evidence>
<evidence type="ECO:0000313" key="3">
    <source>
        <dbReference type="EMBL" id="KAK6739811.1"/>
    </source>
</evidence>
<keyword evidence="2" id="KW-0812">Transmembrane</keyword>
<comment type="caution">
    <text evidence="3">The sequence shown here is derived from an EMBL/GenBank/DDBJ whole genome shotgun (WGS) entry which is preliminary data.</text>
</comment>
<organism evidence="3 4">
    <name type="scientific">Necator americanus</name>
    <name type="common">Human hookworm</name>
    <dbReference type="NCBI Taxonomy" id="51031"/>
    <lineage>
        <taxon>Eukaryota</taxon>
        <taxon>Metazoa</taxon>
        <taxon>Ecdysozoa</taxon>
        <taxon>Nematoda</taxon>
        <taxon>Chromadorea</taxon>
        <taxon>Rhabditida</taxon>
        <taxon>Rhabditina</taxon>
        <taxon>Rhabditomorpha</taxon>
        <taxon>Strongyloidea</taxon>
        <taxon>Ancylostomatidae</taxon>
        <taxon>Bunostominae</taxon>
        <taxon>Necator</taxon>
    </lineage>
</organism>
<sequence length="184" mass="21125">MTDQKEKKDSFQVKPSSFLCGFLRIIISSIILIAFAFLFVLTYVALSEYHGEQASRVHEILKISDRQITDDLLESVLWVLDGTVVCICLFLILEDAYLVYELNWKLQQLNSEAYLSLREAVRVDNRYIKDAIVLEAQEAQEINKAAHQTKERSLPTTPQMSTPNQEIDVEAISTQKKGEEKKRN</sequence>
<feature type="transmembrane region" description="Helical" evidence="2">
    <location>
        <begin position="76"/>
        <end position="100"/>
    </location>
</feature>
<feature type="transmembrane region" description="Helical" evidence="2">
    <location>
        <begin position="21"/>
        <end position="46"/>
    </location>
</feature>